<protein>
    <submittedName>
        <fullName evidence="2">Uncharacterized protein</fullName>
    </submittedName>
</protein>
<dbReference type="RefSeq" id="WP_072908571.1">
    <property type="nucleotide sequence ID" value="NZ_FRAI01000036.1"/>
</dbReference>
<dbReference type="OrthoDB" id="9844312at2"/>
<keyword evidence="1" id="KW-0472">Membrane</keyword>
<evidence type="ECO:0000313" key="3">
    <source>
        <dbReference type="Proteomes" id="UP000243547"/>
    </source>
</evidence>
<dbReference type="Proteomes" id="UP000243547">
    <property type="component" value="Unassembled WGS sequence"/>
</dbReference>
<feature type="transmembrane region" description="Helical" evidence="1">
    <location>
        <begin position="66"/>
        <end position="86"/>
    </location>
</feature>
<dbReference type="AlphaFoldDB" id="A0A1M6RRD3"/>
<dbReference type="EMBL" id="FRAI01000036">
    <property type="protein sequence ID" value="SHK35071.1"/>
    <property type="molecule type" value="Genomic_DNA"/>
</dbReference>
<reference evidence="3" key="1">
    <citation type="submission" date="2016-11" db="EMBL/GenBank/DDBJ databases">
        <authorList>
            <person name="Varghese N."/>
            <person name="Submissions S."/>
        </authorList>
    </citation>
    <scope>NUCLEOTIDE SEQUENCE [LARGE SCALE GENOMIC DNA]</scope>
    <source>
        <strain evidence="3">DSM 14826</strain>
    </source>
</reference>
<feature type="transmembrane region" description="Helical" evidence="1">
    <location>
        <begin position="106"/>
        <end position="124"/>
    </location>
</feature>
<dbReference type="STRING" id="1120989.SAMN02745227_02092"/>
<evidence type="ECO:0000313" key="2">
    <source>
        <dbReference type="EMBL" id="SHK35071.1"/>
    </source>
</evidence>
<gene>
    <name evidence="2" type="ORF">SAMN02745227_02092</name>
</gene>
<feature type="transmembrane region" description="Helical" evidence="1">
    <location>
        <begin position="12"/>
        <end position="30"/>
    </location>
</feature>
<keyword evidence="1" id="KW-1133">Transmembrane helix</keyword>
<accession>A0A1M6RRD3</accession>
<organism evidence="2 3">
    <name type="scientific">Anaerobranca californiensis DSM 14826</name>
    <dbReference type="NCBI Taxonomy" id="1120989"/>
    <lineage>
        <taxon>Bacteria</taxon>
        <taxon>Bacillati</taxon>
        <taxon>Bacillota</taxon>
        <taxon>Clostridia</taxon>
        <taxon>Eubacteriales</taxon>
        <taxon>Proteinivoracaceae</taxon>
        <taxon>Anaerobranca</taxon>
    </lineage>
</organism>
<evidence type="ECO:0000256" key="1">
    <source>
        <dbReference type="SAM" id="Phobius"/>
    </source>
</evidence>
<keyword evidence="3" id="KW-1185">Reference proteome</keyword>
<sequence>MNDSWPRFKSFVFCTMIFVVFGTLMSWVHFMGEVKGIDEPVGKVVFLLAVISIALILLVQKLDLRWIARISWIIMFCMLYYIFTVNSRYDLPVTTYKETVKHLGEGIYFTFIASIFSLLISILGNK</sequence>
<proteinExistence type="predicted"/>
<feature type="transmembrane region" description="Helical" evidence="1">
    <location>
        <begin position="42"/>
        <end position="59"/>
    </location>
</feature>
<name>A0A1M6RRD3_9FIRM</name>
<keyword evidence="1" id="KW-0812">Transmembrane</keyword>